<reference evidence="3" key="1">
    <citation type="submission" date="2025-08" db="UniProtKB">
        <authorList>
            <consortium name="RefSeq"/>
        </authorList>
    </citation>
    <scope>IDENTIFICATION</scope>
    <source>
        <tissue evidence="3">Whole organism</tissue>
    </source>
</reference>
<dbReference type="Proteomes" id="UP000694843">
    <property type="component" value="Unplaced"/>
</dbReference>
<proteinExistence type="predicted"/>
<name>A0A979FM38_HYAAZ</name>
<dbReference type="RefSeq" id="XP_047738110.1">
    <property type="nucleotide sequence ID" value="XM_047882154.1"/>
</dbReference>
<keyword evidence="2" id="KW-1185">Reference proteome</keyword>
<gene>
    <name evidence="3" type="primary">LOC125178435</name>
</gene>
<feature type="region of interest" description="Disordered" evidence="1">
    <location>
        <begin position="125"/>
        <end position="149"/>
    </location>
</feature>
<evidence type="ECO:0000256" key="1">
    <source>
        <dbReference type="SAM" id="MobiDB-lite"/>
    </source>
</evidence>
<sequence length="248" mass="27842">MEQCKSERLTKRQKMIESEAESQRAERLAKHKEHMAAACAVETEEERVSRQARDRERHAAARAEEEVRSSRQARDCERHANARLDGEAYQAELQSRRTAYALRSAGFEFRQEIAAFCDQTCPKGSYPEQSLTQASPGGSKVKSEALEKADPPSALEIPAIFIKEEPEDETEDVSIKEEPEDETGEVSIKKEPFIYGNEACSTAHLSVRCAEYADDIAFFSSDADIVLATARVQTQLSAFCTWSQQWGL</sequence>
<dbReference type="GeneID" id="125178435"/>
<dbReference type="AlphaFoldDB" id="A0A979FM38"/>
<feature type="region of interest" description="Disordered" evidence="1">
    <location>
        <begin position="166"/>
        <end position="186"/>
    </location>
</feature>
<organism evidence="2 3">
    <name type="scientific">Hyalella azteca</name>
    <name type="common">Amphipod</name>
    <dbReference type="NCBI Taxonomy" id="294128"/>
    <lineage>
        <taxon>Eukaryota</taxon>
        <taxon>Metazoa</taxon>
        <taxon>Ecdysozoa</taxon>
        <taxon>Arthropoda</taxon>
        <taxon>Crustacea</taxon>
        <taxon>Multicrustacea</taxon>
        <taxon>Malacostraca</taxon>
        <taxon>Eumalacostraca</taxon>
        <taxon>Peracarida</taxon>
        <taxon>Amphipoda</taxon>
        <taxon>Senticaudata</taxon>
        <taxon>Talitrida</taxon>
        <taxon>Talitroidea</taxon>
        <taxon>Hyalellidae</taxon>
        <taxon>Hyalella</taxon>
    </lineage>
</organism>
<dbReference type="KEGG" id="hazt:125178435"/>
<feature type="region of interest" description="Disordered" evidence="1">
    <location>
        <begin position="1"/>
        <end position="77"/>
    </location>
</feature>
<protein>
    <submittedName>
        <fullName evidence="3">Uncharacterized protein LOC125178435</fullName>
    </submittedName>
</protein>
<accession>A0A979FM38</accession>
<evidence type="ECO:0000313" key="2">
    <source>
        <dbReference type="Proteomes" id="UP000694843"/>
    </source>
</evidence>
<feature type="compositionally biased region" description="Polar residues" evidence="1">
    <location>
        <begin position="127"/>
        <end position="136"/>
    </location>
</feature>
<feature type="compositionally biased region" description="Basic and acidic residues" evidence="1">
    <location>
        <begin position="1"/>
        <end position="28"/>
    </location>
</feature>
<evidence type="ECO:0000313" key="3">
    <source>
        <dbReference type="RefSeq" id="XP_047738110.1"/>
    </source>
</evidence>
<feature type="compositionally biased region" description="Basic and acidic residues" evidence="1">
    <location>
        <begin position="46"/>
        <end position="77"/>
    </location>
</feature>
<feature type="compositionally biased region" description="Acidic residues" evidence="1">
    <location>
        <begin position="166"/>
        <end position="184"/>
    </location>
</feature>